<dbReference type="AlphaFoldDB" id="E1X1Q4"/>
<keyword evidence="1" id="KW-0472">Membrane</keyword>
<keyword evidence="1" id="KW-0812">Transmembrane</keyword>
<proteinExistence type="predicted"/>
<evidence type="ECO:0000313" key="2">
    <source>
        <dbReference type="EMBL" id="CBW24973.1"/>
    </source>
</evidence>
<name>E1X1Q4_HALMS</name>
<feature type="transmembrane region" description="Helical" evidence="1">
    <location>
        <begin position="6"/>
        <end position="27"/>
    </location>
</feature>
<dbReference type="STRING" id="862908.BMS_0031"/>
<keyword evidence="3" id="KW-1185">Reference proteome</keyword>
<accession>E1X1Q4</accession>
<organism evidence="2 3">
    <name type="scientific">Halobacteriovorax marinus (strain ATCC BAA-682 / DSM 15412 / SJ)</name>
    <name type="common">Bacteriovorax marinus</name>
    <dbReference type="NCBI Taxonomy" id="862908"/>
    <lineage>
        <taxon>Bacteria</taxon>
        <taxon>Pseudomonadati</taxon>
        <taxon>Bdellovibrionota</taxon>
        <taxon>Bacteriovoracia</taxon>
        <taxon>Bacteriovoracales</taxon>
        <taxon>Halobacteriovoraceae</taxon>
        <taxon>Halobacteriovorax</taxon>
    </lineage>
</organism>
<dbReference type="HOGENOM" id="CLU_2206351_0_0_7"/>
<dbReference type="EMBL" id="FQ312005">
    <property type="protein sequence ID" value="CBW24973.1"/>
    <property type="molecule type" value="Genomic_DNA"/>
</dbReference>
<dbReference type="KEGG" id="bmx:BMS_0031"/>
<sequence>MEGLNFSIFIIISSGLSILLLAWAFFVKSRTKNFNTDISKQFVTSSVLNFRTTLKLCLSITTVFLLSLILKNSSLEKLISRENLLLLVPFILSLILVLKTDKQSRKN</sequence>
<feature type="transmembrane region" description="Helical" evidence="1">
    <location>
        <begin position="48"/>
        <end position="70"/>
    </location>
</feature>
<protein>
    <submittedName>
        <fullName evidence="2">Integral membrane protein</fullName>
    </submittedName>
</protein>
<evidence type="ECO:0000313" key="3">
    <source>
        <dbReference type="Proteomes" id="UP000008963"/>
    </source>
</evidence>
<evidence type="ECO:0000256" key="1">
    <source>
        <dbReference type="SAM" id="Phobius"/>
    </source>
</evidence>
<keyword evidence="1" id="KW-1133">Transmembrane helix</keyword>
<feature type="transmembrane region" description="Helical" evidence="1">
    <location>
        <begin position="82"/>
        <end position="98"/>
    </location>
</feature>
<gene>
    <name evidence="2" type="ordered locus">BMS_0031</name>
</gene>
<dbReference type="Proteomes" id="UP000008963">
    <property type="component" value="Chromosome"/>
</dbReference>
<reference evidence="3" key="1">
    <citation type="journal article" date="2013" name="ISME J.">
        <title>A small predatory core genome in the divergent marine Bacteriovorax marinus SJ and the terrestrial Bdellovibrio bacteriovorus.</title>
        <authorList>
            <person name="Crossman L.C."/>
            <person name="Chen H."/>
            <person name="Cerdeno-Tarraga A.M."/>
            <person name="Brooks K."/>
            <person name="Quail M.A."/>
            <person name="Pineiro S.A."/>
            <person name="Hobley L."/>
            <person name="Sockett R.E."/>
            <person name="Bentley S.D."/>
            <person name="Parkhill J."/>
            <person name="Williams H.N."/>
            <person name="Stine O.C."/>
        </authorList>
    </citation>
    <scope>NUCLEOTIDE SEQUENCE [LARGE SCALE GENOMIC DNA]</scope>
    <source>
        <strain evidence="3">ATCC BAA-682 / DSM 15412 / SJ</strain>
    </source>
</reference>